<evidence type="ECO:0000256" key="7">
    <source>
        <dbReference type="ARBA" id="ARBA00022737"/>
    </source>
</evidence>
<evidence type="ECO:0000256" key="6">
    <source>
        <dbReference type="ARBA" id="ARBA00022614"/>
    </source>
</evidence>
<keyword evidence="13" id="KW-0539">Nucleus</keyword>
<dbReference type="InterPro" id="IPR032675">
    <property type="entry name" value="LRR_dom_sf"/>
</dbReference>
<dbReference type="PROSITE" id="PS50005">
    <property type="entry name" value="TPR"/>
    <property type="match status" value="2"/>
</dbReference>
<dbReference type="PANTHER" id="PTHR46358:SF1">
    <property type="entry name" value="TONSOKU-LIKE PROTEIN"/>
    <property type="match status" value="1"/>
</dbReference>
<dbReference type="InterPro" id="IPR011990">
    <property type="entry name" value="TPR-like_helical_dom_sf"/>
</dbReference>
<dbReference type="SUPFAM" id="SSF52047">
    <property type="entry name" value="RNI-like"/>
    <property type="match status" value="1"/>
</dbReference>
<dbReference type="GO" id="GO:0043596">
    <property type="term" value="C:nuclear replication fork"/>
    <property type="evidence" value="ECO:0007669"/>
    <property type="project" value="TreeGrafter"/>
</dbReference>
<reference evidence="17" key="1">
    <citation type="submission" date="2017-05" db="UniProtKB">
        <authorList>
            <consortium name="EnsemblMetazoa"/>
        </authorList>
    </citation>
    <scope>IDENTIFICATION</scope>
</reference>
<evidence type="ECO:0000313" key="17">
    <source>
        <dbReference type="EnsemblMetazoa" id="Aqu2.1.40916_001"/>
    </source>
</evidence>
<dbReference type="InterPro" id="IPR019734">
    <property type="entry name" value="TPR_rpt"/>
</dbReference>
<dbReference type="Gene3D" id="3.80.10.10">
    <property type="entry name" value="Ribonuclease Inhibitor"/>
    <property type="match status" value="3"/>
</dbReference>
<comment type="similarity">
    <text evidence="3">Belongs to the Tonsoku family.</text>
</comment>
<protein>
    <recommendedName>
        <fullName evidence="4">Tonsoku-like protein</fullName>
    </recommendedName>
</protein>
<feature type="region of interest" description="Disordered" evidence="16">
    <location>
        <begin position="753"/>
        <end position="792"/>
    </location>
</feature>
<dbReference type="SUPFAM" id="SSF48403">
    <property type="entry name" value="Ankyrin repeat"/>
    <property type="match status" value="1"/>
</dbReference>
<comment type="subcellular location">
    <subcellularLocation>
        <location evidence="2">Chromosome</location>
    </subcellularLocation>
    <subcellularLocation>
        <location evidence="1">Nucleus</location>
    </subcellularLocation>
</comment>
<dbReference type="Pfam" id="PF13516">
    <property type="entry name" value="LRR_6"/>
    <property type="match status" value="2"/>
</dbReference>
<dbReference type="STRING" id="400682.A0A1X7VKL1"/>
<evidence type="ECO:0000256" key="3">
    <source>
        <dbReference type="ARBA" id="ARBA00010999"/>
    </source>
</evidence>
<dbReference type="InterPro" id="IPR001611">
    <property type="entry name" value="Leu-rich_rpt"/>
</dbReference>
<feature type="repeat" description="ANK" evidence="14">
    <location>
        <begin position="591"/>
        <end position="623"/>
    </location>
</feature>
<evidence type="ECO:0000256" key="11">
    <source>
        <dbReference type="ARBA" id="ARBA00023043"/>
    </source>
</evidence>
<keyword evidence="7" id="KW-0677">Repeat</keyword>
<feature type="repeat" description="ANK" evidence="14">
    <location>
        <begin position="627"/>
        <end position="659"/>
    </location>
</feature>
<dbReference type="Gene3D" id="1.25.40.20">
    <property type="entry name" value="Ankyrin repeat-containing domain"/>
    <property type="match status" value="1"/>
</dbReference>
<accession>A0A1X7VKL1</accession>
<dbReference type="PROSITE" id="PS50088">
    <property type="entry name" value="ANK_REPEAT"/>
    <property type="match status" value="3"/>
</dbReference>
<feature type="repeat" description="TPR" evidence="15">
    <location>
        <begin position="376"/>
        <end position="409"/>
    </location>
</feature>
<feature type="compositionally biased region" description="Basic residues" evidence="16">
    <location>
        <begin position="762"/>
        <end position="776"/>
    </location>
</feature>
<organism evidence="17">
    <name type="scientific">Amphimedon queenslandica</name>
    <name type="common">Sponge</name>
    <dbReference type="NCBI Taxonomy" id="400682"/>
    <lineage>
        <taxon>Eukaryota</taxon>
        <taxon>Metazoa</taxon>
        <taxon>Porifera</taxon>
        <taxon>Demospongiae</taxon>
        <taxon>Heteroscleromorpha</taxon>
        <taxon>Haplosclerida</taxon>
        <taxon>Niphatidae</taxon>
        <taxon>Amphimedon</taxon>
    </lineage>
</organism>
<feature type="repeat" description="ANK" evidence="14">
    <location>
        <begin position="558"/>
        <end position="590"/>
    </location>
</feature>
<keyword evidence="12" id="KW-0234">DNA repair</keyword>
<dbReference type="PROSITE" id="PS50297">
    <property type="entry name" value="ANK_REP_REGION"/>
    <property type="match status" value="3"/>
</dbReference>
<dbReference type="GO" id="GO:0006325">
    <property type="term" value="P:chromatin organization"/>
    <property type="evidence" value="ECO:0007669"/>
    <property type="project" value="UniProtKB-KW"/>
</dbReference>
<dbReference type="Pfam" id="PF00023">
    <property type="entry name" value="Ank"/>
    <property type="match status" value="1"/>
</dbReference>
<dbReference type="InterPro" id="IPR036770">
    <property type="entry name" value="Ankyrin_rpt-contain_sf"/>
</dbReference>
<sequence>MPGIEDKIFAGNPIIMAGRELERFMRERKRAYDKNNLKEAASICNNIGLYYSQIGNHHKALKYHIEECQLSESINDKLGVAVGHRKVGECLAELGRFSESLKEEEQYLNLAEDLQSGEEIQRAYATIGKIWYERYKEGDGEESVGVAKYLDKASQAYILALKACDGLVGVVTEKELQEMKGRLYLNLGLVAEDNKDLESAEKHYEEACSLSKKCDCHKLTWQSLFNLAGILISARTPNRALVVLEESLRFSEKSKIKHDRSVTLFQIAMVYIKLVDFQNAKKYMKLTLKASDEDWPDDEYQQLIKKYKLVNKILSLSQSVTGEGVYDDVREKIKVYDRLGDMCANKEYQFYEAAVKFYQKELHLAEVHGFEMKDISRIYFSIAETYCDNGQYKESLEYHQKELQMWQSHPSEEACSWANMARVYESSNDVKKAMQAYHTAIELASSVNDYKSLIDTYDSLVSYCTNSPDLEEQTEKYEEKLDTLLAEHPELKRPIKMEGSEEATPLDSEDLREELVLSSSESEVEEEEIGLVDHTHQTRQLRGMAVRRKAKHSKRNEKGETPLHVAAISNQLNRVKDLLADGADVNARDYCGWTPLHEACNHGNLGVVDSLLSHGASINDVGGMHCNMITPLMDAVSNGHVGVVSLLLERGADISIKNKEGKCALDIILDALVKDKDDIDYIEIRDKLIEATRAQGLPRQRTGHSVPPPVAIVHPLQQEDIENMETLPSLIPVVSDEEEEEEVGGVIADKDGWLLDDMAPPNKKRRRTHPLTRRSSNHGNQSQFTQRRRSNPLDMEVEPFWNEDSNHSNPDLCITPTQSPRPLAYVLPSPTQSLVPPTQLLAPPTQSLAPPTHSSFVRIKVRLDDGTFLVPCPWQQDDGAETTIGSLAEAASERYFHQHGRRPVLSLTTSEGAFLFPTDRLVEVLQEGDEVVGVVKHWETPPIAQHYESICDRFKSSVHSGLLQLFQSSTSPSPSSLSFSNLTLQPKHCPSLCHTLLAYPSLSSLSFSGLLLTDSSLSHFGKLLSNLPTLYHLDLSCTGITSTGLQSLSLALATQTTSATSNPLPLKSLKLSHNELGPFVASSLSLLLSRTPSLTHLSLADCGITGYTLEAHTGFTGTLVGLAGLQELVLDQNHIEDNISCFADLRLTSLSLNSVISTTYTIKLPVSVLNLSLSCCPLGSHNLLSLSSCHHLQSLNVSASLTSSNDVESLASSLASLSNLTKLDLTGNRSLANTGCTKVMIACKQTRLQAIYLMDCQLLSPLEETMMESMAQLKLNLADLRYNDISIEDRERLNLLLAYDVYL</sequence>
<keyword evidence="11 14" id="KW-0040">ANK repeat</keyword>
<dbReference type="PANTHER" id="PTHR46358">
    <property type="entry name" value="TONSOKU-LIKE PROTEIN"/>
    <property type="match status" value="1"/>
</dbReference>
<dbReference type="SUPFAM" id="SSF48452">
    <property type="entry name" value="TPR-like"/>
    <property type="match status" value="2"/>
</dbReference>
<evidence type="ECO:0000256" key="5">
    <source>
        <dbReference type="ARBA" id="ARBA00022454"/>
    </source>
</evidence>
<dbReference type="InParanoid" id="A0A1X7VKL1"/>
<dbReference type="Pfam" id="PF13181">
    <property type="entry name" value="TPR_8"/>
    <property type="match status" value="1"/>
</dbReference>
<keyword evidence="6" id="KW-0433">Leucine-rich repeat</keyword>
<evidence type="ECO:0000256" key="9">
    <source>
        <dbReference type="ARBA" id="ARBA00022803"/>
    </source>
</evidence>
<dbReference type="InterPro" id="IPR052311">
    <property type="entry name" value="MMS22L-TONSL_complex_comp"/>
</dbReference>
<keyword evidence="9 15" id="KW-0802">TPR repeat</keyword>
<proteinExistence type="inferred from homology"/>
<dbReference type="PRINTS" id="PR01415">
    <property type="entry name" value="ANKYRIN"/>
</dbReference>
<dbReference type="OrthoDB" id="5806726at2759"/>
<dbReference type="EnsemblMetazoa" id="Aqu2.1.40916_001">
    <property type="protein sequence ID" value="Aqu2.1.40916_001"/>
    <property type="gene ID" value="Aqu2.1.40916"/>
</dbReference>
<dbReference type="Pfam" id="PF12796">
    <property type="entry name" value="Ank_2"/>
    <property type="match status" value="1"/>
</dbReference>
<keyword evidence="8" id="KW-0227">DNA damage</keyword>
<name>A0A1X7VKL1_AMPQE</name>
<evidence type="ECO:0000256" key="14">
    <source>
        <dbReference type="PROSITE-ProRule" id="PRU00023"/>
    </source>
</evidence>
<dbReference type="SMART" id="SM00028">
    <property type="entry name" value="TPR"/>
    <property type="match status" value="6"/>
</dbReference>
<evidence type="ECO:0000256" key="10">
    <source>
        <dbReference type="ARBA" id="ARBA00022853"/>
    </source>
</evidence>
<evidence type="ECO:0000256" key="1">
    <source>
        <dbReference type="ARBA" id="ARBA00004123"/>
    </source>
</evidence>
<evidence type="ECO:0000256" key="16">
    <source>
        <dbReference type="SAM" id="MobiDB-lite"/>
    </source>
</evidence>
<dbReference type="GO" id="GO:0031297">
    <property type="term" value="P:replication fork processing"/>
    <property type="evidence" value="ECO:0007669"/>
    <property type="project" value="TreeGrafter"/>
</dbReference>
<evidence type="ECO:0000256" key="12">
    <source>
        <dbReference type="ARBA" id="ARBA00023204"/>
    </source>
</evidence>
<keyword evidence="5" id="KW-0158">Chromosome</keyword>
<feature type="repeat" description="TPR" evidence="15">
    <location>
        <begin position="414"/>
        <end position="447"/>
    </location>
</feature>
<dbReference type="InterPro" id="IPR002110">
    <property type="entry name" value="Ankyrin_rpt"/>
</dbReference>
<evidence type="ECO:0000256" key="8">
    <source>
        <dbReference type="ARBA" id="ARBA00022763"/>
    </source>
</evidence>
<dbReference type="Pfam" id="PF13424">
    <property type="entry name" value="TPR_12"/>
    <property type="match status" value="1"/>
</dbReference>
<evidence type="ECO:0000256" key="15">
    <source>
        <dbReference type="PROSITE-ProRule" id="PRU00339"/>
    </source>
</evidence>
<dbReference type="SMART" id="SM00248">
    <property type="entry name" value="ANK"/>
    <property type="match status" value="3"/>
</dbReference>
<dbReference type="Gene3D" id="1.25.40.10">
    <property type="entry name" value="Tetratricopeptide repeat domain"/>
    <property type="match status" value="2"/>
</dbReference>
<evidence type="ECO:0000256" key="4">
    <source>
        <dbReference type="ARBA" id="ARBA00017829"/>
    </source>
</evidence>
<evidence type="ECO:0000256" key="2">
    <source>
        <dbReference type="ARBA" id="ARBA00004286"/>
    </source>
</evidence>
<keyword evidence="10" id="KW-0156">Chromatin regulator</keyword>
<evidence type="ECO:0000256" key="13">
    <source>
        <dbReference type="ARBA" id="ARBA00023242"/>
    </source>
</evidence>
<dbReference type="GO" id="GO:0000724">
    <property type="term" value="P:double-strand break repair via homologous recombination"/>
    <property type="evidence" value="ECO:0007669"/>
    <property type="project" value="TreeGrafter"/>
</dbReference>